<evidence type="ECO:0000256" key="6">
    <source>
        <dbReference type="ARBA" id="ARBA00023295"/>
    </source>
</evidence>
<dbReference type="KEGG" id="sna:Snas_5561"/>
<dbReference type="InterPro" id="IPR002772">
    <property type="entry name" value="Glyco_hydro_3_C"/>
</dbReference>
<dbReference type="InterPro" id="IPR001764">
    <property type="entry name" value="Glyco_hydro_3_N"/>
</dbReference>
<dbReference type="PANTHER" id="PTHR30620">
    <property type="entry name" value="PERIPLASMIC BETA-GLUCOSIDASE-RELATED"/>
    <property type="match status" value="1"/>
</dbReference>
<evidence type="ECO:0000259" key="7">
    <source>
        <dbReference type="Pfam" id="PF00933"/>
    </source>
</evidence>
<dbReference type="Gene3D" id="3.20.20.300">
    <property type="entry name" value="Glycoside hydrolase, family 3, N-terminal domain"/>
    <property type="match status" value="1"/>
</dbReference>
<dbReference type="RefSeq" id="WP_013020763.1">
    <property type="nucleotide sequence ID" value="NC_013947.1"/>
</dbReference>
<reference evidence="9 10" key="1">
    <citation type="journal article" date="2009" name="Stand. Genomic Sci.">
        <title>Complete genome sequence of Stackebrandtia nassauensis type strain (LLR-40K-21).</title>
        <authorList>
            <person name="Munk C."/>
            <person name="Lapidus A."/>
            <person name="Copeland A."/>
            <person name="Jando M."/>
            <person name="Mayilraj S."/>
            <person name="Glavina Del Rio T."/>
            <person name="Nolan M."/>
            <person name="Chen F."/>
            <person name="Lucas S."/>
            <person name="Tice H."/>
            <person name="Cheng J.F."/>
            <person name="Han C."/>
            <person name="Detter J.C."/>
            <person name="Bruce D."/>
            <person name="Goodwin L."/>
            <person name="Chain P."/>
            <person name="Pitluck S."/>
            <person name="Goker M."/>
            <person name="Ovchinikova G."/>
            <person name="Pati A."/>
            <person name="Ivanova N."/>
            <person name="Mavromatis K."/>
            <person name="Chen A."/>
            <person name="Palaniappan K."/>
            <person name="Land M."/>
            <person name="Hauser L."/>
            <person name="Chang Y.J."/>
            <person name="Jeffries C.D."/>
            <person name="Bristow J."/>
            <person name="Eisen J.A."/>
            <person name="Markowitz V."/>
            <person name="Hugenholtz P."/>
            <person name="Kyrpides N.C."/>
            <person name="Klenk H.P."/>
        </authorList>
    </citation>
    <scope>NUCLEOTIDE SEQUENCE [LARGE SCALE GENOMIC DNA]</scope>
    <source>
        <strain evidence="10">DSM 44728 / CIP 108903 / NRRL B-16338 / NBRC 102104 / LLR-40K-21</strain>
    </source>
</reference>
<comment type="similarity">
    <text evidence="2">Belongs to the glycosyl hydrolase 3 family.</text>
</comment>
<evidence type="ECO:0000259" key="8">
    <source>
        <dbReference type="Pfam" id="PF01915"/>
    </source>
</evidence>
<evidence type="ECO:0000256" key="2">
    <source>
        <dbReference type="ARBA" id="ARBA00005336"/>
    </source>
</evidence>
<evidence type="ECO:0000256" key="1">
    <source>
        <dbReference type="ARBA" id="ARBA00000448"/>
    </source>
</evidence>
<evidence type="ECO:0000313" key="9">
    <source>
        <dbReference type="EMBL" id="ADD45192.1"/>
    </source>
</evidence>
<comment type="catalytic activity">
    <reaction evidence="1">
        <text>Hydrolysis of terminal, non-reducing beta-D-glucosyl residues with release of beta-D-glucose.</text>
        <dbReference type="EC" id="3.2.1.21"/>
    </reaction>
</comment>
<dbReference type="EMBL" id="CP001778">
    <property type="protein sequence ID" value="ADD45192.1"/>
    <property type="molecule type" value="Genomic_DNA"/>
</dbReference>
<dbReference type="Gene3D" id="3.40.50.1700">
    <property type="entry name" value="Glycoside hydrolase family 3 C-terminal domain"/>
    <property type="match status" value="1"/>
</dbReference>
<dbReference type="SUPFAM" id="SSF52279">
    <property type="entry name" value="Beta-D-glucan exohydrolase, C-terminal domain"/>
    <property type="match status" value="1"/>
</dbReference>
<feature type="domain" description="Glycoside hydrolase family 3 N-terminal" evidence="7">
    <location>
        <begin position="40"/>
        <end position="368"/>
    </location>
</feature>
<dbReference type="HOGENOM" id="CLU_004542_9_3_11"/>
<dbReference type="OrthoDB" id="9803863at2"/>
<dbReference type="SUPFAM" id="SSF51445">
    <property type="entry name" value="(Trans)glycosidases"/>
    <property type="match status" value="1"/>
</dbReference>
<accession>D3PWW8</accession>
<evidence type="ECO:0000256" key="5">
    <source>
        <dbReference type="ARBA" id="ARBA00022801"/>
    </source>
</evidence>
<dbReference type="GO" id="GO:0008422">
    <property type="term" value="F:beta-glucosidase activity"/>
    <property type="evidence" value="ECO:0007669"/>
    <property type="project" value="UniProtKB-EC"/>
</dbReference>
<dbReference type="GO" id="GO:0009251">
    <property type="term" value="P:glucan catabolic process"/>
    <property type="evidence" value="ECO:0007669"/>
    <property type="project" value="TreeGrafter"/>
</dbReference>
<dbReference type="AlphaFoldDB" id="D3PWW8"/>
<proteinExistence type="inferred from homology"/>
<dbReference type="PRINTS" id="PR00133">
    <property type="entry name" value="GLHYDRLASE3"/>
</dbReference>
<sequence>MAAILSLTLLPGSASADAPSPRDPSAPIDKRVAALVADLTLEEKAGQMTQAEKGSITDPADITTYGLGSILSGGGGAPDPNTPEAWADMIDGYQARALETRQKIPMIYGADAVHGHNNVSGATIMPHNLGLGASRSPELAKRAAEVTAIETRATGVPWTFAPCLCVARDDRWGRTYESFGEDPELVSSMVDVVDGLQGTDLTSNTTVLATAKHFVGDGGTTYGSSTTEDYKIDQGITELTREQLRDLHIAPFETAVDRNVGSVMPSYSSVDHPDDDTGPVKMHANDELINGVLKQELGFQGFVISDWKAIDQIPGDYASDVRTSINAGVDMVMVPYDYKTFISTLISEVNAGRIPMERIDDAVTRILTAKEKLGLFDKPYADRTHIGTIGSAEHRAVAREAAAASQVLLKNDGDALPLASQGKLYVAGSNADDLGNQMGGWSISWQGSSGDTTEGTTILEGIREVAPDLEVTHSKDASAPTDGHDTGLVVVGETPYAEGKGDVGVGGHDMKLSAADSAAVSKVCGEIETCVVVTVSGRPLEITSQLDQMDALVAAWLPGSEGAGVADTLFGDVGYSGKLPVSWPRSVDDEPINVGDPDYDPLFPYGAGLTTD</sequence>
<dbReference type="Pfam" id="PF01915">
    <property type="entry name" value="Glyco_hydro_3_C"/>
    <property type="match status" value="1"/>
</dbReference>
<dbReference type="STRING" id="446470.Snas_5561"/>
<evidence type="ECO:0000256" key="4">
    <source>
        <dbReference type="ARBA" id="ARBA00022729"/>
    </source>
</evidence>
<dbReference type="Pfam" id="PF00933">
    <property type="entry name" value="Glyco_hydro_3"/>
    <property type="match status" value="1"/>
</dbReference>
<protein>
    <recommendedName>
        <fullName evidence="3">beta-glucosidase</fullName>
        <ecNumber evidence="3">3.2.1.21</ecNumber>
    </recommendedName>
</protein>
<dbReference type="InterPro" id="IPR036881">
    <property type="entry name" value="Glyco_hydro_3_C_sf"/>
</dbReference>
<organism evidence="9 10">
    <name type="scientific">Stackebrandtia nassauensis (strain DSM 44728 / CIP 108903 / NRRL B-16338 / NBRC 102104 / LLR-40K-21)</name>
    <dbReference type="NCBI Taxonomy" id="446470"/>
    <lineage>
        <taxon>Bacteria</taxon>
        <taxon>Bacillati</taxon>
        <taxon>Actinomycetota</taxon>
        <taxon>Actinomycetes</taxon>
        <taxon>Glycomycetales</taxon>
        <taxon>Glycomycetaceae</taxon>
        <taxon>Stackebrandtia</taxon>
    </lineage>
</organism>
<feature type="domain" description="Glycoside hydrolase family 3 C-terminal" evidence="8">
    <location>
        <begin position="407"/>
        <end position="610"/>
    </location>
</feature>
<keyword evidence="5 9" id="KW-0378">Hydrolase</keyword>
<dbReference type="InterPro" id="IPR036962">
    <property type="entry name" value="Glyco_hydro_3_N_sf"/>
</dbReference>
<keyword evidence="6" id="KW-0326">Glycosidase</keyword>
<evidence type="ECO:0000313" key="10">
    <source>
        <dbReference type="Proteomes" id="UP000000844"/>
    </source>
</evidence>
<evidence type="ECO:0000256" key="3">
    <source>
        <dbReference type="ARBA" id="ARBA00012744"/>
    </source>
</evidence>
<gene>
    <name evidence="9" type="ordered locus">Snas_5561</name>
</gene>
<dbReference type="InterPro" id="IPR051915">
    <property type="entry name" value="Cellulose_Degrad_GH3"/>
</dbReference>
<dbReference type="EC" id="3.2.1.21" evidence="3"/>
<dbReference type="Proteomes" id="UP000000844">
    <property type="component" value="Chromosome"/>
</dbReference>
<keyword evidence="4" id="KW-0732">Signal</keyword>
<name>D3PWW8_STANL</name>
<dbReference type="PANTHER" id="PTHR30620:SF16">
    <property type="entry name" value="LYSOSOMAL BETA GLUCOSIDASE"/>
    <property type="match status" value="1"/>
</dbReference>
<dbReference type="eggNOG" id="COG1472">
    <property type="taxonomic scope" value="Bacteria"/>
</dbReference>
<keyword evidence="10" id="KW-1185">Reference proteome</keyword>
<dbReference type="CAZy" id="GH3">
    <property type="family name" value="Glycoside Hydrolase Family 3"/>
</dbReference>
<dbReference type="InterPro" id="IPR017853">
    <property type="entry name" value="GH"/>
</dbReference>